<dbReference type="Proteomes" id="UP000821845">
    <property type="component" value="Chromosome 5"/>
</dbReference>
<gene>
    <name evidence="1" type="ORF">HPB50_023927</name>
</gene>
<keyword evidence="2" id="KW-1185">Reference proteome</keyword>
<sequence length="269" mass="29744">MAASTSGVGDSAHTAMNEKRTQARVIWPVRTTVMLIRLWEDNLTALRSNSRNARIYESIASALNAQTGASEGSYTAKQVRQKMENLNKHYRKMRRCGTTTGSKGVEWPFYWHLHGFLGTLPINDESLVEENVEIPVVQEAPDESVVVASGPQESSEDMYSSIEEFMSSSSSVENQVPATTATAAVGSDGTSVVAESTSTPRSKTKSRKRPLSVMQELLQLHKKADERSAKAAEASLQLRKELVQLQKESNGIQQGMLEIMKELVKKKRK</sequence>
<evidence type="ECO:0000313" key="1">
    <source>
        <dbReference type="EMBL" id="KAH6931362.1"/>
    </source>
</evidence>
<organism evidence="1 2">
    <name type="scientific">Hyalomma asiaticum</name>
    <name type="common">Tick</name>
    <dbReference type="NCBI Taxonomy" id="266040"/>
    <lineage>
        <taxon>Eukaryota</taxon>
        <taxon>Metazoa</taxon>
        <taxon>Ecdysozoa</taxon>
        <taxon>Arthropoda</taxon>
        <taxon>Chelicerata</taxon>
        <taxon>Arachnida</taxon>
        <taxon>Acari</taxon>
        <taxon>Parasitiformes</taxon>
        <taxon>Ixodida</taxon>
        <taxon>Ixodoidea</taxon>
        <taxon>Ixodidae</taxon>
        <taxon>Hyalomminae</taxon>
        <taxon>Hyalomma</taxon>
    </lineage>
</organism>
<dbReference type="EMBL" id="CM023485">
    <property type="protein sequence ID" value="KAH6931362.1"/>
    <property type="molecule type" value="Genomic_DNA"/>
</dbReference>
<evidence type="ECO:0000313" key="2">
    <source>
        <dbReference type="Proteomes" id="UP000821845"/>
    </source>
</evidence>
<comment type="caution">
    <text evidence="1">The sequence shown here is derived from an EMBL/GenBank/DDBJ whole genome shotgun (WGS) entry which is preliminary data.</text>
</comment>
<proteinExistence type="predicted"/>
<name>A0ACB7SBA1_HYAAI</name>
<protein>
    <submittedName>
        <fullName evidence="1">Uncharacterized protein</fullName>
    </submittedName>
</protein>
<accession>A0ACB7SBA1</accession>
<reference evidence="1" key="1">
    <citation type="submission" date="2020-05" db="EMBL/GenBank/DDBJ databases">
        <title>Large-scale comparative analyses of tick genomes elucidate their genetic diversity and vector capacities.</title>
        <authorList>
            <person name="Jia N."/>
            <person name="Wang J."/>
            <person name="Shi W."/>
            <person name="Du L."/>
            <person name="Sun Y."/>
            <person name="Zhan W."/>
            <person name="Jiang J."/>
            <person name="Wang Q."/>
            <person name="Zhang B."/>
            <person name="Ji P."/>
            <person name="Sakyi L.B."/>
            <person name="Cui X."/>
            <person name="Yuan T."/>
            <person name="Jiang B."/>
            <person name="Yang W."/>
            <person name="Lam T.T.-Y."/>
            <person name="Chang Q."/>
            <person name="Ding S."/>
            <person name="Wang X."/>
            <person name="Zhu J."/>
            <person name="Ruan X."/>
            <person name="Zhao L."/>
            <person name="Wei J."/>
            <person name="Que T."/>
            <person name="Du C."/>
            <person name="Cheng J."/>
            <person name="Dai P."/>
            <person name="Han X."/>
            <person name="Huang E."/>
            <person name="Gao Y."/>
            <person name="Liu J."/>
            <person name="Shao H."/>
            <person name="Ye R."/>
            <person name="Li L."/>
            <person name="Wei W."/>
            <person name="Wang X."/>
            <person name="Wang C."/>
            <person name="Yang T."/>
            <person name="Huo Q."/>
            <person name="Li W."/>
            <person name="Guo W."/>
            <person name="Chen H."/>
            <person name="Zhou L."/>
            <person name="Ni X."/>
            <person name="Tian J."/>
            <person name="Zhou Y."/>
            <person name="Sheng Y."/>
            <person name="Liu T."/>
            <person name="Pan Y."/>
            <person name="Xia L."/>
            <person name="Li J."/>
            <person name="Zhao F."/>
            <person name="Cao W."/>
        </authorList>
    </citation>
    <scope>NUCLEOTIDE SEQUENCE</scope>
    <source>
        <strain evidence="1">Hyas-2018</strain>
    </source>
</reference>